<reference evidence="3" key="1">
    <citation type="journal article" date="2013" name="Nature">
        <title>Draft genome of the wheat A-genome progenitor Triticum urartu.</title>
        <authorList>
            <person name="Ling H.Q."/>
            <person name="Zhao S."/>
            <person name="Liu D."/>
            <person name="Wang J."/>
            <person name="Sun H."/>
            <person name="Zhang C."/>
            <person name="Fan H."/>
            <person name="Li D."/>
            <person name="Dong L."/>
            <person name="Tao Y."/>
            <person name="Gao C."/>
            <person name="Wu H."/>
            <person name="Li Y."/>
            <person name="Cui Y."/>
            <person name="Guo X."/>
            <person name="Zheng S."/>
            <person name="Wang B."/>
            <person name="Yu K."/>
            <person name="Liang Q."/>
            <person name="Yang W."/>
            <person name="Lou X."/>
            <person name="Chen J."/>
            <person name="Feng M."/>
            <person name="Jian J."/>
            <person name="Zhang X."/>
            <person name="Luo G."/>
            <person name="Jiang Y."/>
            <person name="Liu J."/>
            <person name="Wang Z."/>
            <person name="Sha Y."/>
            <person name="Zhang B."/>
            <person name="Wu H."/>
            <person name="Tang D."/>
            <person name="Shen Q."/>
            <person name="Xue P."/>
            <person name="Zou S."/>
            <person name="Wang X."/>
            <person name="Liu X."/>
            <person name="Wang F."/>
            <person name="Yang Y."/>
            <person name="An X."/>
            <person name="Dong Z."/>
            <person name="Zhang K."/>
            <person name="Zhang X."/>
            <person name="Luo M.C."/>
            <person name="Dvorak J."/>
            <person name="Tong Y."/>
            <person name="Wang J."/>
            <person name="Yang H."/>
            <person name="Li Z."/>
            <person name="Wang D."/>
            <person name="Zhang A."/>
            <person name="Wang J."/>
        </authorList>
    </citation>
    <scope>NUCLEOTIDE SEQUENCE</scope>
    <source>
        <strain evidence="3">cv. G1812</strain>
    </source>
</reference>
<feature type="region of interest" description="Disordered" evidence="1">
    <location>
        <begin position="1"/>
        <end position="81"/>
    </location>
</feature>
<name>A0A8R7Q437_TRIUA</name>
<keyword evidence="3" id="KW-1185">Reference proteome</keyword>
<protein>
    <submittedName>
        <fullName evidence="2">Uncharacterized protein</fullName>
    </submittedName>
</protein>
<organism evidence="2 3">
    <name type="scientific">Triticum urartu</name>
    <name type="common">Red wild einkorn</name>
    <name type="synonym">Crithodium urartu</name>
    <dbReference type="NCBI Taxonomy" id="4572"/>
    <lineage>
        <taxon>Eukaryota</taxon>
        <taxon>Viridiplantae</taxon>
        <taxon>Streptophyta</taxon>
        <taxon>Embryophyta</taxon>
        <taxon>Tracheophyta</taxon>
        <taxon>Spermatophyta</taxon>
        <taxon>Magnoliopsida</taxon>
        <taxon>Liliopsida</taxon>
        <taxon>Poales</taxon>
        <taxon>Poaceae</taxon>
        <taxon>BOP clade</taxon>
        <taxon>Pooideae</taxon>
        <taxon>Triticodae</taxon>
        <taxon>Triticeae</taxon>
        <taxon>Triticinae</taxon>
        <taxon>Triticum</taxon>
    </lineage>
</organism>
<feature type="compositionally biased region" description="Basic and acidic residues" evidence="1">
    <location>
        <begin position="59"/>
        <end position="76"/>
    </location>
</feature>
<dbReference type="Gramene" id="TuG1812G0400002378.01.T02">
    <property type="protein sequence ID" value="TuG1812G0400002378.01.T02"/>
    <property type="gene ID" value="TuG1812G0400002378.01"/>
</dbReference>
<dbReference type="EnsemblPlants" id="TuG1812G0400002378.01.T01">
    <property type="protein sequence ID" value="TuG1812G0400002378.01.T01"/>
    <property type="gene ID" value="TuG1812G0400002378.01"/>
</dbReference>
<reference evidence="2" key="3">
    <citation type="submission" date="2022-06" db="UniProtKB">
        <authorList>
            <consortium name="EnsemblPlants"/>
        </authorList>
    </citation>
    <scope>IDENTIFICATION</scope>
</reference>
<dbReference type="EnsemblPlants" id="TuG1812G0400002378.01.T02">
    <property type="protein sequence ID" value="TuG1812G0400002378.01.T02"/>
    <property type="gene ID" value="TuG1812G0400002378.01"/>
</dbReference>
<accession>A0A8R7Q437</accession>
<sequence>MPMAGHLDLRRRRSRTRGSFSKSTPRVTRNEGASSPRSLPGRRHPCHRAPTPPLPTSPTHDEQLSQDRCAAGEKRKIGMPASSLDAAVLLLLLQP</sequence>
<reference evidence="2" key="2">
    <citation type="submission" date="2018-03" db="EMBL/GenBank/DDBJ databases">
        <title>The Triticum urartu genome reveals the dynamic nature of wheat genome evolution.</title>
        <authorList>
            <person name="Ling H."/>
            <person name="Ma B."/>
            <person name="Shi X."/>
            <person name="Liu H."/>
            <person name="Dong L."/>
            <person name="Sun H."/>
            <person name="Cao Y."/>
            <person name="Gao Q."/>
            <person name="Zheng S."/>
            <person name="Li Y."/>
            <person name="Yu Y."/>
            <person name="Du H."/>
            <person name="Qi M."/>
            <person name="Li Y."/>
            <person name="Yu H."/>
            <person name="Cui Y."/>
            <person name="Wang N."/>
            <person name="Chen C."/>
            <person name="Wu H."/>
            <person name="Zhao Y."/>
            <person name="Zhang J."/>
            <person name="Li Y."/>
            <person name="Zhou W."/>
            <person name="Zhang B."/>
            <person name="Hu W."/>
            <person name="Eijk M."/>
            <person name="Tang J."/>
            <person name="Witsenboer H."/>
            <person name="Zhao S."/>
            <person name="Li Z."/>
            <person name="Zhang A."/>
            <person name="Wang D."/>
            <person name="Liang C."/>
        </authorList>
    </citation>
    <scope>NUCLEOTIDE SEQUENCE [LARGE SCALE GENOMIC DNA]</scope>
    <source>
        <strain evidence="2">cv. G1812</strain>
    </source>
</reference>
<dbReference type="Proteomes" id="UP000015106">
    <property type="component" value="Chromosome 4"/>
</dbReference>
<evidence type="ECO:0000313" key="2">
    <source>
        <dbReference type="EnsemblPlants" id="TuG1812G0400002378.01.T02"/>
    </source>
</evidence>
<proteinExistence type="predicted"/>
<evidence type="ECO:0000256" key="1">
    <source>
        <dbReference type="SAM" id="MobiDB-lite"/>
    </source>
</evidence>
<dbReference type="Gramene" id="TuG1812G0400002378.01.T01">
    <property type="protein sequence ID" value="TuG1812G0400002378.01.T01"/>
    <property type="gene ID" value="TuG1812G0400002378.01"/>
</dbReference>
<feature type="compositionally biased region" description="Polar residues" evidence="1">
    <location>
        <begin position="24"/>
        <end position="37"/>
    </location>
</feature>
<dbReference type="AlphaFoldDB" id="A0A8R7Q437"/>
<evidence type="ECO:0000313" key="3">
    <source>
        <dbReference type="Proteomes" id="UP000015106"/>
    </source>
</evidence>